<dbReference type="EMBL" id="JBHTJW010000004">
    <property type="protein sequence ID" value="MFD0930858.1"/>
    <property type="molecule type" value="Genomic_DNA"/>
</dbReference>
<evidence type="ECO:0000313" key="2">
    <source>
        <dbReference type="EMBL" id="MFD0930858.1"/>
    </source>
</evidence>
<organism evidence="2 3">
    <name type="scientific">Methylophilus glucosoxydans</name>
    <dbReference type="NCBI Taxonomy" id="752553"/>
    <lineage>
        <taxon>Bacteria</taxon>
        <taxon>Pseudomonadati</taxon>
        <taxon>Pseudomonadota</taxon>
        <taxon>Betaproteobacteria</taxon>
        <taxon>Nitrosomonadales</taxon>
        <taxon>Methylophilaceae</taxon>
        <taxon>Methylophilus</taxon>
    </lineage>
</organism>
<accession>A0ABW3GKA4</accession>
<protein>
    <submittedName>
        <fullName evidence="2">Uncharacterized protein</fullName>
    </submittedName>
</protein>
<reference evidence="3" key="1">
    <citation type="journal article" date="2019" name="Int. J. Syst. Evol. Microbiol.">
        <title>The Global Catalogue of Microorganisms (GCM) 10K type strain sequencing project: providing services to taxonomists for standard genome sequencing and annotation.</title>
        <authorList>
            <consortium name="The Broad Institute Genomics Platform"/>
            <consortium name="The Broad Institute Genome Sequencing Center for Infectious Disease"/>
            <person name="Wu L."/>
            <person name="Ma J."/>
        </authorList>
    </citation>
    <scope>NUCLEOTIDE SEQUENCE [LARGE SCALE GENOMIC DNA]</scope>
    <source>
        <strain evidence="3">CCUG 59685</strain>
    </source>
</reference>
<feature type="signal peptide" evidence="1">
    <location>
        <begin position="1"/>
        <end position="19"/>
    </location>
</feature>
<dbReference type="Proteomes" id="UP001597106">
    <property type="component" value="Unassembled WGS sequence"/>
</dbReference>
<gene>
    <name evidence="2" type="ORF">ACFQ1T_13800</name>
</gene>
<name>A0ABW3GKA4_9PROT</name>
<comment type="caution">
    <text evidence="2">The sequence shown here is derived from an EMBL/GenBank/DDBJ whole genome shotgun (WGS) entry which is preliminary data.</text>
</comment>
<keyword evidence="3" id="KW-1185">Reference proteome</keyword>
<evidence type="ECO:0000313" key="3">
    <source>
        <dbReference type="Proteomes" id="UP001597106"/>
    </source>
</evidence>
<dbReference type="RefSeq" id="WP_379077802.1">
    <property type="nucleotide sequence ID" value="NZ_JBHTJW010000004.1"/>
</dbReference>
<proteinExistence type="predicted"/>
<feature type="chain" id="PRO_5046243395" evidence="1">
    <location>
        <begin position="20"/>
        <end position="98"/>
    </location>
</feature>
<keyword evidence="1" id="KW-0732">Signal</keyword>
<sequence length="98" mass="10957">MKKLFLTVLALGFVAQVNAADLSDNEQSVGQSHHNHFIGKRPYNKILDKPAKGADQAWEGTGLVAEDPEQAEKKLMKHNQHQMNFIGKRPYVAPHNPD</sequence>
<evidence type="ECO:0000256" key="1">
    <source>
        <dbReference type="SAM" id="SignalP"/>
    </source>
</evidence>